<keyword evidence="4" id="KW-1185">Reference proteome</keyword>
<evidence type="ECO:0000256" key="1">
    <source>
        <dbReference type="SAM" id="Phobius"/>
    </source>
</evidence>
<keyword evidence="1" id="KW-0472">Membrane</keyword>
<proteinExistence type="predicted"/>
<evidence type="ECO:0000313" key="4">
    <source>
        <dbReference type="Proteomes" id="UP000738376"/>
    </source>
</evidence>
<dbReference type="SUPFAM" id="SSF63712">
    <property type="entry name" value="Nicotinic receptor ligand binding domain-like"/>
    <property type="match status" value="1"/>
</dbReference>
<feature type="transmembrane region" description="Helical" evidence="1">
    <location>
        <begin position="336"/>
        <end position="357"/>
    </location>
</feature>
<protein>
    <recommendedName>
        <fullName evidence="2">Neurotransmitter-gated ion-channel ligand-binding domain-containing protein</fullName>
    </recommendedName>
</protein>
<dbReference type="InterPro" id="IPR006202">
    <property type="entry name" value="Neur_chan_lig-bd"/>
</dbReference>
<name>A0ABX1LLX5_9CYAN</name>
<dbReference type="InterPro" id="IPR036734">
    <property type="entry name" value="Neur_chan_lig-bd_sf"/>
</dbReference>
<dbReference type="PANTHER" id="PTHR18945">
    <property type="entry name" value="NEUROTRANSMITTER GATED ION CHANNEL"/>
    <property type="match status" value="1"/>
</dbReference>
<keyword evidence="1" id="KW-0812">Transmembrane</keyword>
<feature type="transmembrane region" description="Helical" evidence="1">
    <location>
        <begin position="293"/>
        <end position="315"/>
    </location>
</feature>
<evidence type="ECO:0000259" key="2">
    <source>
        <dbReference type="Pfam" id="PF02931"/>
    </source>
</evidence>
<gene>
    <name evidence="3" type="ORF">HC246_03610</name>
</gene>
<dbReference type="Gene3D" id="2.70.170.10">
    <property type="entry name" value="Neurotransmitter-gated ion-channel ligand-binding domain"/>
    <property type="match status" value="1"/>
</dbReference>
<sequence>MLLILTGAKIAYAQEQSAPPVTPVPKPTVIAKPTNEFPSNVPKPIKVEVALVINNISKIVDATGTFTADIDLRLRWYNPNQAFDPKTTGTSEQSFVGDDAINKLATIWNPKVAIANLAEKPLKQESELYLNANGTVIYLQRLTVTLEAKYKLANFPFDIQTLPIRLISKYNSNKIVFWQTQDDIDFSGIPQEIRLSGWNTGGVSFVPSSFKGLDGDLHPQLEAQISMKRNPASHLPNVFIPLFLVLLVPTIVALWTNTDLDKRISAWAGSILTMVALSFTLSVRYPALGVENVFFQVIFLGFAFQFLGLAANATIMNPSLEKLFGGKYIVAEISNFLRWSLPLGLIILITRVVLLALP</sequence>
<organism evidence="3 4">
    <name type="scientific">Pseudanabaena yagii GIHE-NHR1</name>
    <dbReference type="NCBI Taxonomy" id="2722753"/>
    <lineage>
        <taxon>Bacteria</taxon>
        <taxon>Bacillati</taxon>
        <taxon>Cyanobacteriota</taxon>
        <taxon>Cyanophyceae</taxon>
        <taxon>Pseudanabaenales</taxon>
        <taxon>Pseudanabaenaceae</taxon>
        <taxon>Pseudanabaena</taxon>
        <taxon>Pseudanabaena yagii</taxon>
    </lineage>
</organism>
<keyword evidence="1" id="KW-1133">Transmembrane helix</keyword>
<accession>A0ABX1LLX5</accession>
<dbReference type="RefSeq" id="WP_169362198.1">
    <property type="nucleotide sequence ID" value="NZ_JAAVJL010000001.1"/>
</dbReference>
<dbReference type="CDD" id="cd18988">
    <property type="entry name" value="LGIC_ECD_bact"/>
    <property type="match status" value="1"/>
</dbReference>
<feature type="transmembrane region" description="Helical" evidence="1">
    <location>
        <begin position="267"/>
        <end position="287"/>
    </location>
</feature>
<dbReference type="InterPro" id="IPR006201">
    <property type="entry name" value="Neur_channel"/>
</dbReference>
<feature type="domain" description="Neurotransmitter-gated ion-channel ligand-binding" evidence="2">
    <location>
        <begin position="38"/>
        <end position="230"/>
    </location>
</feature>
<dbReference type="Pfam" id="PF02931">
    <property type="entry name" value="Neur_chan_LBD"/>
    <property type="match status" value="1"/>
</dbReference>
<reference evidence="3 4" key="1">
    <citation type="submission" date="2020-03" db="EMBL/GenBank/DDBJ databases">
        <title>Draft Genome Sequence of 2-Methylisoborneol Producing Pseudanabaena yagii Strain GIHE-NHR1 Isolated from North Han River in South Korea.</title>
        <authorList>
            <person name="Jeong J."/>
        </authorList>
    </citation>
    <scope>NUCLEOTIDE SEQUENCE [LARGE SCALE GENOMIC DNA]</scope>
    <source>
        <strain evidence="3 4">GIHE-NHR1</strain>
    </source>
</reference>
<dbReference type="EMBL" id="JAAVJL010000001">
    <property type="protein sequence ID" value="NMF57125.1"/>
    <property type="molecule type" value="Genomic_DNA"/>
</dbReference>
<comment type="caution">
    <text evidence="3">The sequence shown here is derived from an EMBL/GenBank/DDBJ whole genome shotgun (WGS) entry which is preliminary data.</text>
</comment>
<feature type="transmembrane region" description="Helical" evidence="1">
    <location>
        <begin position="238"/>
        <end position="255"/>
    </location>
</feature>
<evidence type="ECO:0000313" key="3">
    <source>
        <dbReference type="EMBL" id="NMF57125.1"/>
    </source>
</evidence>
<dbReference type="Proteomes" id="UP000738376">
    <property type="component" value="Unassembled WGS sequence"/>
</dbReference>